<feature type="domain" description="AMP-dependent synthetase/ligase" evidence="17">
    <location>
        <begin position="35"/>
        <end position="402"/>
    </location>
</feature>
<dbReference type="SUPFAM" id="SSF56801">
    <property type="entry name" value="Acetyl-CoA synthetase-like"/>
    <property type="match status" value="1"/>
</dbReference>
<evidence type="ECO:0000256" key="15">
    <source>
        <dbReference type="ARBA" id="ARBA00048497"/>
    </source>
</evidence>
<evidence type="ECO:0000259" key="17">
    <source>
        <dbReference type="Pfam" id="PF00501"/>
    </source>
</evidence>
<keyword evidence="20" id="KW-1185">Reference proteome</keyword>
<evidence type="ECO:0000256" key="2">
    <source>
        <dbReference type="ARBA" id="ARBA00004275"/>
    </source>
</evidence>
<dbReference type="EC" id="1.13.12.7" evidence="4"/>
<feature type="domain" description="AMP-binding enzyme C-terminal" evidence="18">
    <location>
        <begin position="453"/>
        <end position="529"/>
    </location>
</feature>
<dbReference type="PANTHER" id="PTHR24096:SF423">
    <property type="entry name" value="GM05240P"/>
    <property type="match status" value="1"/>
</dbReference>
<evidence type="ECO:0000256" key="11">
    <source>
        <dbReference type="ARBA" id="ARBA00023033"/>
    </source>
</evidence>
<evidence type="ECO:0000256" key="8">
    <source>
        <dbReference type="ARBA" id="ARBA00022840"/>
    </source>
</evidence>
<dbReference type="GO" id="GO:0008218">
    <property type="term" value="P:bioluminescence"/>
    <property type="evidence" value="ECO:0007669"/>
    <property type="project" value="UniProtKB-KW"/>
</dbReference>
<evidence type="ECO:0000256" key="9">
    <source>
        <dbReference type="ARBA" id="ARBA00022842"/>
    </source>
</evidence>
<reference evidence="19" key="1">
    <citation type="journal article" date="2023" name="G3 (Bethesda)">
        <title>Whole genome assemblies of Zophobas morio and Tenebrio molitor.</title>
        <authorList>
            <person name="Kaur S."/>
            <person name="Stinson S.A."/>
            <person name="diCenzo G.C."/>
        </authorList>
    </citation>
    <scope>NUCLEOTIDE SEQUENCE</scope>
    <source>
        <strain evidence="19">QUZm001</strain>
    </source>
</reference>
<comment type="subcellular location">
    <subcellularLocation>
        <location evidence="2">Peroxisome</location>
    </subcellularLocation>
</comment>
<dbReference type="InterPro" id="IPR020845">
    <property type="entry name" value="AMP-binding_CS"/>
</dbReference>
<dbReference type="GO" id="GO:0005777">
    <property type="term" value="C:peroxisome"/>
    <property type="evidence" value="ECO:0007669"/>
    <property type="project" value="UniProtKB-SubCell"/>
</dbReference>
<comment type="catalytic activity">
    <reaction evidence="15">
        <text>firefly D-luciferin + ATP + O2 = firefly oxyluciferin + hnu + AMP + CO2 + diphosphate</text>
        <dbReference type="Rhea" id="RHEA:10732"/>
        <dbReference type="ChEBI" id="CHEBI:15379"/>
        <dbReference type="ChEBI" id="CHEBI:16526"/>
        <dbReference type="ChEBI" id="CHEBI:16792"/>
        <dbReference type="ChEBI" id="CHEBI:30212"/>
        <dbReference type="ChEBI" id="CHEBI:30616"/>
        <dbReference type="ChEBI" id="CHEBI:33019"/>
        <dbReference type="ChEBI" id="CHEBI:58038"/>
        <dbReference type="ChEBI" id="CHEBI:456215"/>
        <dbReference type="EC" id="1.13.12.7"/>
    </reaction>
</comment>
<keyword evidence="11" id="KW-0503">Monooxygenase</keyword>
<dbReference type="Gene3D" id="2.30.38.10">
    <property type="entry name" value="Luciferase, Domain 3"/>
    <property type="match status" value="1"/>
</dbReference>
<keyword evidence="13" id="KW-0455">Luminescence</keyword>
<keyword evidence="7" id="KW-0547">Nucleotide-binding</keyword>
<dbReference type="Pfam" id="PF13193">
    <property type="entry name" value="AMP-binding_C"/>
    <property type="match status" value="1"/>
</dbReference>
<dbReference type="Proteomes" id="UP001168821">
    <property type="component" value="Unassembled WGS sequence"/>
</dbReference>
<keyword evidence="6" id="KW-0479">Metal-binding</keyword>
<evidence type="ECO:0000256" key="10">
    <source>
        <dbReference type="ARBA" id="ARBA00023002"/>
    </source>
</evidence>
<dbReference type="GO" id="GO:0005524">
    <property type="term" value="F:ATP binding"/>
    <property type="evidence" value="ECO:0007669"/>
    <property type="project" value="UniProtKB-KW"/>
</dbReference>
<dbReference type="AlphaFoldDB" id="A0AA38ML34"/>
<dbReference type="GO" id="GO:0046872">
    <property type="term" value="F:metal ion binding"/>
    <property type="evidence" value="ECO:0007669"/>
    <property type="project" value="UniProtKB-KW"/>
</dbReference>
<evidence type="ECO:0000256" key="7">
    <source>
        <dbReference type="ARBA" id="ARBA00022741"/>
    </source>
</evidence>
<evidence type="ECO:0000256" key="5">
    <source>
        <dbReference type="ARBA" id="ARBA00019043"/>
    </source>
</evidence>
<dbReference type="Gene3D" id="3.30.300.30">
    <property type="match status" value="1"/>
</dbReference>
<comment type="similarity">
    <text evidence="3">Belongs to the ATP-dependent AMP-binding enzyme family.</text>
</comment>
<evidence type="ECO:0000256" key="16">
    <source>
        <dbReference type="SAM" id="Phobius"/>
    </source>
</evidence>
<dbReference type="PANTHER" id="PTHR24096">
    <property type="entry name" value="LONG-CHAIN-FATTY-ACID--COA LIGASE"/>
    <property type="match status" value="1"/>
</dbReference>
<name>A0AA38ML34_9CUCU</name>
<evidence type="ECO:0000256" key="13">
    <source>
        <dbReference type="ARBA" id="ARBA00023223"/>
    </source>
</evidence>
<proteinExistence type="inferred from homology"/>
<evidence type="ECO:0000256" key="3">
    <source>
        <dbReference type="ARBA" id="ARBA00006432"/>
    </source>
</evidence>
<dbReference type="Pfam" id="PF00501">
    <property type="entry name" value="AMP-binding"/>
    <property type="match status" value="1"/>
</dbReference>
<evidence type="ECO:0000256" key="14">
    <source>
        <dbReference type="ARBA" id="ARBA00023262"/>
    </source>
</evidence>
<evidence type="ECO:0000256" key="4">
    <source>
        <dbReference type="ARBA" id="ARBA00012532"/>
    </source>
</evidence>
<keyword evidence="16" id="KW-0472">Membrane</keyword>
<dbReference type="Gene3D" id="3.40.50.980">
    <property type="match status" value="2"/>
</dbReference>
<dbReference type="InterPro" id="IPR025110">
    <property type="entry name" value="AMP-bd_C"/>
</dbReference>
<keyword evidence="16" id="KW-1133">Transmembrane helix</keyword>
<keyword evidence="8" id="KW-0067">ATP-binding</keyword>
<dbReference type="InterPro" id="IPR000873">
    <property type="entry name" value="AMP-dep_synth/lig_dom"/>
</dbReference>
<keyword evidence="9" id="KW-0460">Magnesium</keyword>
<gene>
    <name evidence="19" type="ORF">Zmor_011639</name>
</gene>
<sequence>MYQEDNKYVIDGPAPLEPLRNLSLGKLIYDSLSANSNNHEAMVDAESGRSISYQEILTKTSDLARSLVKNGYGYNTIITVSSENSLQFYIPVISSLYIGAIVAPINPNYTEEEMIHCLNISKPKIIFCSKTVSAKYIHLKKNKLSYIEKIITIDDVDDLHLQDSETMEGFISRSLLGNFKSKNFLVTEFDADKQVAFILCSSGTTGLPKGVMVSHSNVMVRYLHTLDSRYGLRAEKFLGFLPFFHGFGLITNFVALILKQKIIVIGKFQEELFLKTIQDHQIESLWVVPPIVVFLAKSPLVENYDLSSIKDIVCGAAPLSKDIEESLKQRLNIDSVRQSYGLTEATIAVITVPKGVPNHGSCGQVHTYMTCKVRDVESGKSLGPNQIGELCFKGAMVMMGYYGNEEATKRSFTSDGWLLSGDLGYYDELKNFYIVGRIKELIKYKGFQVAPAELEAILLKHPKIRDVGVVGIRDEKSGELPLAFVVQEPNSYLTEEEITHFLSKKVSSQKRLRGGVVFVKNIPKNPTGKILRQELKKMVIKLKSKL</sequence>
<dbReference type="GO" id="GO:0016405">
    <property type="term" value="F:CoA-ligase activity"/>
    <property type="evidence" value="ECO:0007669"/>
    <property type="project" value="TreeGrafter"/>
</dbReference>
<evidence type="ECO:0000256" key="12">
    <source>
        <dbReference type="ARBA" id="ARBA00023140"/>
    </source>
</evidence>
<organism evidence="19 20">
    <name type="scientific">Zophobas morio</name>
    <dbReference type="NCBI Taxonomy" id="2755281"/>
    <lineage>
        <taxon>Eukaryota</taxon>
        <taxon>Metazoa</taxon>
        <taxon>Ecdysozoa</taxon>
        <taxon>Arthropoda</taxon>
        <taxon>Hexapoda</taxon>
        <taxon>Insecta</taxon>
        <taxon>Pterygota</taxon>
        <taxon>Neoptera</taxon>
        <taxon>Endopterygota</taxon>
        <taxon>Coleoptera</taxon>
        <taxon>Polyphaga</taxon>
        <taxon>Cucujiformia</taxon>
        <taxon>Tenebrionidae</taxon>
        <taxon>Zophobas</taxon>
    </lineage>
</organism>
<accession>A0AA38ML34</accession>
<evidence type="ECO:0000259" key="18">
    <source>
        <dbReference type="Pfam" id="PF13193"/>
    </source>
</evidence>
<dbReference type="GO" id="GO:0004497">
    <property type="term" value="F:monooxygenase activity"/>
    <property type="evidence" value="ECO:0007669"/>
    <property type="project" value="UniProtKB-KW"/>
</dbReference>
<evidence type="ECO:0000256" key="1">
    <source>
        <dbReference type="ARBA" id="ARBA00001946"/>
    </source>
</evidence>
<keyword evidence="10" id="KW-0560">Oxidoreductase</keyword>
<feature type="transmembrane region" description="Helical" evidence="16">
    <location>
        <begin position="237"/>
        <end position="258"/>
    </location>
</feature>
<evidence type="ECO:0000256" key="6">
    <source>
        <dbReference type="ARBA" id="ARBA00022723"/>
    </source>
</evidence>
<evidence type="ECO:0000313" key="20">
    <source>
        <dbReference type="Proteomes" id="UP001168821"/>
    </source>
</evidence>
<keyword evidence="14" id="KW-0599">Photoprotein</keyword>
<protein>
    <recommendedName>
        <fullName evidence="5">Luciferin 4-monooxygenase</fullName>
        <ecNumber evidence="4">1.13.12.7</ecNumber>
    </recommendedName>
</protein>
<keyword evidence="12" id="KW-0576">Peroxisome</keyword>
<comment type="caution">
    <text evidence="19">The sequence shown here is derived from an EMBL/GenBank/DDBJ whole genome shotgun (WGS) entry which is preliminary data.</text>
</comment>
<dbReference type="FunFam" id="3.30.300.30:FF:000007">
    <property type="entry name" value="4-coumarate--CoA ligase 2"/>
    <property type="match status" value="1"/>
</dbReference>
<dbReference type="InterPro" id="IPR045851">
    <property type="entry name" value="AMP-bd_C_sf"/>
</dbReference>
<comment type="cofactor">
    <cofactor evidence="1">
        <name>Mg(2+)</name>
        <dbReference type="ChEBI" id="CHEBI:18420"/>
    </cofactor>
</comment>
<evidence type="ECO:0000313" key="19">
    <source>
        <dbReference type="EMBL" id="KAJ3659979.1"/>
    </source>
</evidence>
<dbReference type="EMBL" id="JALNTZ010000003">
    <property type="protein sequence ID" value="KAJ3659979.1"/>
    <property type="molecule type" value="Genomic_DNA"/>
</dbReference>
<dbReference type="PROSITE" id="PS00455">
    <property type="entry name" value="AMP_BINDING"/>
    <property type="match status" value="1"/>
</dbReference>
<keyword evidence="16" id="KW-0812">Transmembrane</keyword>